<dbReference type="AlphaFoldDB" id="A0A7J7KXK9"/>
<sequence>MFKSGGKMNLQMMCLGHHWEPTTNKYIHRRLIDGIEPPDIPVEFKRLIKKAIKDSHDLIKEELDVSNVHKILPLMDPDICVINFYTESGSLGLHQDKSESWDSVKKGLPVVSVSIGDSAEFLYGDTRDISGLKKIILESGDVVIFGGESRNVFHGVPSIFPNSAPRFLAYEANLCPGRLNLTFREY</sequence>
<dbReference type="InterPro" id="IPR005123">
    <property type="entry name" value="Oxoglu/Fe-dep_dioxygenase_dom"/>
</dbReference>
<comment type="similarity">
    <text evidence="1">Belongs to the alkB family.</text>
</comment>
<dbReference type="GO" id="GO:0008198">
    <property type="term" value="F:ferrous iron binding"/>
    <property type="evidence" value="ECO:0007669"/>
    <property type="project" value="TreeGrafter"/>
</dbReference>
<dbReference type="InterPro" id="IPR027450">
    <property type="entry name" value="AlkB-like"/>
</dbReference>
<evidence type="ECO:0000256" key="6">
    <source>
        <dbReference type="PIRSR" id="PIRSR604574-2"/>
    </source>
</evidence>
<feature type="binding site" evidence="6">
    <location>
        <position position="96"/>
    </location>
    <ligand>
        <name>Fe cation</name>
        <dbReference type="ChEBI" id="CHEBI:24875"/>
        <note>catalytic</note>
    </ligand>
</feature>
<dbReference type="GO" id="GO:0035516">
    <property type="term" value="F:broad specificity oxidative DNA demethylase activity"/>
    <property type="evidence" value="ECO:0007669"/>
    <property type="project" value="TreeGrafter"/>
</dbReference>
<feature type="binding site" evidence="6">
    <location>
        <position position="154"/>
    </location>
    <ligand>
        <name>Fe cation</name>
        <dbReference type="ChEBI" id="CHEBI:24875"/>
        <note>catalytic</note>
    </ligand>
</feature>
<dbReference type="EMBL" id="JACGCM010002813">
    <property type="protein sequence ID" value="KAF6135086.1"/>
    <property type="molecule type" value="Genomic_DNA"/>
</dbReference>
<keyword evidence="3" id="KW-0223">Dioxygenase</keyword>
<keyword evidence="4" id="KW-0560">Oxidoreductase</keyword>
<evidence type="ECO:0000256" key="2">
    <source>
        <dbReference type="ARBA" id="ARBA00022723"/>
    </source>
</evidence>
<evidence type="ECO:0000259" key="7">
    <source>
        <dbReference type="PROSITE" id="PS51471"/>
    </source>
</evidence>
<dbReference type="PROSITE" id="PS51471">
    <property type="entry name" value="FE2OG_OXY"/>
    <property type="match status" value="1"/>
</dbReference>
<evidence type="ECO:0000256" key="1">
    <source>
        <dbReference type="ARBA" id="ARBA00007879"/>
    </source>
</evidence>
<evidence type="ECO:0000256" key="5">
    <source>
        <dbReference type="ARBA" id="ARBA00023004"/>
    </source>
</evidence>
<evidence type="ECO:0000256" key="4">
    <source>
        <dbReference type="ARBA" id="ARBA00023002"/>
    </source>
</evidence>
<evidence type="ECO:0000313" key="9">
    <source>
        <dbReference type="Proteomes" id="UP000541444"/>
    </source>
</evidence>
<dbReference type="PANTHER" id="PTHR16557:SF2">
    <property type="entry name" value="NUCLEIC ACID DIOXYGENASE ALKBH1"/>
    <property type="match status" value="1"/>
</dbReference>
<keyword evidence="5 6" id="KW-0408">Iron</keyword>
<feature type="binding site" evidence="6">
    <location>
        <position position="94"/>
    </location>
    <ligand>
        <name>Fe cation</name>
        <dbReference type="ChEBI" id="CHEBI:24875"/>
        <note>catalytic</note>
    </ligand>
</feature>
<gene>
    <name evidence="8" type="ORF">GIB67_040397</name>
</gene>
<protein>
    <recommendedName>
        <fullName evidence="7">Fe2OG dioxygenase domain-containing protein</fullName>
    </recommendedName>
</protein>
<dbReference type="Pfam" id="PF13532">
    <property type="entry name" value="2OG-FeII_Oxy_2"/>
    <property type="match status" value="1"/>
</dbReference>
<dbReference type="PANTHER" id="PTHR16557">
    <property type="entry name" value="ALKYLATED DNA REPAIR PROTEIN ALKB-RELATED"/>
    <property type="match status" value="1"/>
</dbReference>
<dbReference type="InterPro" id="IPR004574">
    <property type="entry name" value="Alkb"/>
</dbReference>
<feature type="domain" description="Fe2OG dioxygenase" evidence="7">
    <location>
        <begin position="76"/>
        <end position="181"/>
    </location>
</feature>
<dbReference type="GO" id="GO:0035515">
    <property type="term" value="F:oxidative RNA demethylase activity"/>
    <property type="evidence" value="ECO:0007669"/>
    <property type="project" value="TreeGrafter"/>
</dbReference>
<organism evidence="8 9">
    <name type="scientific">Kingdonia uniflora</name>
    <dbReference type="NCBI Taxonomy" id="39325"/>
    <lineage>
        <taxon>Eukaryota</taxon>
        <taxon>Viridiplantae</taxon>
        <taxon>Streptophyta</taxon>
        <taxon>Embryophyta</taxon>
        <taxon>Tracheophyta</taxon>
        <taxon>Spermatophyta</taxon>
        <taxon>Magnoliopsida</taxon>
        <taxon>Ranunculales</taxon>
        <taxon>Circaeasteraceae</taxon>
        <taxon>Kingdonia</taxon>
    </lineage>
</organism>
<reference evidence="8 9" key="1">
    <citation type="journal article" date="2020" name="IScience">
        <title>Genome Sequencing of the Endangered Kingdonia uniflora (Circaeasteraceae, Ranunculales) Reveals Potential Mechanisms of Evolutionary Specialization.</title>
        <authorList>
            <person name="Sun Y."/>
            <person name="Deng T."/>
            <person name="Zhang A."/>
            <person name="Moore M.J."/>
            <person name="Landis J.B."/>
            <person name="Lin N."/>
            <person name="Zhang H."/>
            <person name="Zhang X."/>
            <person name="Huang J."/>
            <person name="Zhang X."/>
            <person name="Sun H."/>
            <person name="Wang H."/>
        </authorList>
    </citation>
    <scope>NUCLEOTIDE SEQUENCE [LARGE SCALE GENOMIC DNA]</scope>
    <source>
        <strain evidence="8">TB1705</strain>
        <tissue evidence="8">Leaf</tissue>
    </source>
</reference>
<name>A0A7J7KXK9_9MAGN</name>
<accession>A0A7J7KXK9</accession>
<dbReference type="GO" id="GO:0005737">
    <property type="term" value="C:cytoplasm"/>
    <property type="evidence" value="ECO:0007669"/>
    <property type="project" value="TreeGrafter"/>
</dbReference>
<dbReference type="SUPFAM" id="SSF51197">
    <property type="entry name" value="Clavaminate synthase-like"/>
    <property type="match status" value="1"/>
</dbReference>
<dbReference type="InterPro" id="IPR037151">
    <property type="entry name" value="AlkB-like_sf"/>
</dbReference>
<keyword evidence="2 6" id="KW-0479">Metal-binding</keyword>
<dbReference type="GO" id="GO:0035513">
    <property type="term" value="P:oxidative RNA demethylation"/>
    <property type="evidence" value="ECO:0007669"/>
    <property type="project" value="TreeGrafter"/>
</dbReference>
<dbReference type="Proteomes" id="UP000541444">
    <property type="component" value="Unassembled WGS sequence"/>
</dbReference>
<evidence type="ECO:0000256" key="3">
    <source>
        <dbReference type="ARBA" id="ARBA00022964"/>
    </source>
</evidence>
<comment type="caution">
    <text evidence="8">The sequence shown here is derived from an EMBL/GenBank/DDBJ whole genome shotgun (WGS) entry which is preliminary data.</text>
</comment>
<keyword evidence="9" id="KW-1185">Reference proteome</keyword>
<comment type="cofactor">
    <cofactor evidence="6">
        <name>Fe(2+)</name>
        <dbReference type="ChEBI" id="CHEBI:29033"/>
    </cofactor>
    <text evidence="6">Binds 1 Fe(2+) ion per subunit.</text>
</comment>
<evidence type="ECO:0000313" key="8">
    <source>
        <dbReference type="EMBL" id="KAF6135086.1"/>
    </source>
</evidence>
<proteinExistence type="inferred from homology"/>
<dbReference type="Gene3D" id="2.60.120.590">
    <property type="entry name" value="Alpha-ketoglutarate-dependent dioxygenase AlkB-like"/>
    <property type="match status" value="1"/>
</dbReference>
<dbReference type="OrthoDB" id="6614653at2759"/>